<feature type="domain" description="BRWD/PHIP N-terminal" evidence="1">
    <location>
        <begin position="18"/>
        <end position="84"/>
    </location>
</feature>
<dbReference type="Pfam" id="PF25437">
    <property type="entry name" value="BRWD1_N"/>
    <property type="match status" value="1"/>
</dbReference>
<dbReference type="InterPro" id="IPR057452">
    <property type="entry name" value="BRWD/PHIP_N"/>
</dbReference>
<dbReference type="GO" id="GO:0007010">
    <property type="term" value="P:cytoskeleton organization"/>
    <property type="evidence" value="ECO:0007669"/>
    <property type="project" value="TreeGrafter"/>
</dbReference>
<dbReference type="PANTHER" id="PTHR16266">
    <property type="entry name" value="WD REPEAT DOMAIN 9"/>
    <property type="match status" value="1"/>
</dbReference>
<evidence type="ECO:0000313" key="3">
    <source>
        <dbReference type="Proteomes" id="UP000261540"/>
    </source>
</evidence>
<dbReference type="GO" id="GO:0008360">
    <property type="term" value="P:regulation of cell shape"/>
    <property type="evidence" value="ECO:0007669"/>
    <property type="project" value="TreeGrafter"/>
</dbReference>
<reference evidence="2" key="2">
    <citation type="submission" date="2025-09" db="UniProtKB">
        <authorList>
            <consortium name="Ensembl"/>
        </authorList>
    </citation>
    <scope>IDENTIFICATION</scope>
</reference>
<dbReference type="AlphaFoldDB" id="A0A3B3SMS9"/>
<evidence type="ECO:0000259" key="1">
    <source>
        <dbReference type="Pfam" id="PF25437"/>
    </source>
</evidence>
<dbReference type="Ensembl" id="ENSPKIT00000012499.1">
    <property type="protein sequence ID" value="ENSPKIP00000031648.1"/>
    <property type="gene ID" value="ENSPKIG00000012051.1"/>
</dbReference>
<dbReference type="PANTHER" id="PTHR16266:SF26">
    <property type="entry name" value="BROMODOMAIN AND WD REPEAT-CONTAINING PROTEIN 1"/>
    <property type="match status" value="1"/>
</dbReference>
<dbReference type="Proteomes" id="UP000261540">
    <property type="component" value="Unplaced"/>
</dbReference>
<name>A0A3B3SMS9_9TELE</name>
<accession>A0A3B3SMS9</accession>
<organism evidence="2 3">
    <name type="scientific">Paramormyrops kingsleyae</name>
    <dbReference type="NCBI Taxonomy" id="1676925"/>
    <lineage>
        <taxon>Eukaryota</taxon>
        <taxon>Metazoa</taxon>
        <taxon>Chordata</taxon>
        <taxon>Craniata</taxon>
        <taxon>Vertebrata</taxon>
        <taxon>Euteleostomi</taxon>
        <taxon>Actinopterygii</taxon>
        <taxon>Neopterygii</taxon>
        <taxon>Teleostei</taxon>
        <taxon>Osteoglossocephala</taxon>
        <taxon>Osteoglossomorpha</taxon>
        <taxon>Osteoglossiformes</taxon>
        <taxon>Mormyridae</taxon>
        <taxon>Paramormyrops</taxon>
    </lineage>
</organism>
<sequence length="119" mass="13725">MLSIYRYNYSFLKYFSLSLLELYYLISRYLTTGPCRKAAELLPKRLDWEGNEHPRSYEDLVAANRHLAPDHLLQICKQIGPALDKEIPSRVSGVRSLLGTGRHSLLRTVKGNAYLSFHK</sequence>
<keyword evidence="3" id="KW-1185">Reference proteome</keyword>
<dbReference type="InterPro" id="IPR052060">
    <property type="entry name" value="Bromo_WD_repeat"/>
</dbReference>
<evidence type="ECO:0000313" key="2">
    <source>
        <dbReference type="Ensembl" id="ENSPKIP00000031648.1"/>
    </source>
</evidence>
<reference evidence="2" key="1">
    <citation type="submission" date="2025-08" db="UniProtKB">
        <authorList>
            <consortium name="Ensembl"/>
        </authorList>
    </citation>
    <scope>IDENTIFICATION</scope>
</reference>
<dbReference type="GO" id="GO:0006357">
    <property type="term" value="P:regulation of transcription by RNA polymerase II"/>
    <property type="evidence" value="ECO:0007669"/>
    <property type="project" value="TreeGrafter"/>
</dbReference>
<dbReference type="GO" id="GO:0005634">
    <property type="term" value="C:nucleus"/>
    <property type="evidence" value="ECO:0007669"/>
    <property type="project" value="TreeGrafter"/>
</dbReference>
<dbReference type="GeneTree" id="ENSGT00950000183107"/>
<proteinExistence type="predicted"/>
<dbReference type="STRING" id="1676925.ENSPKIP00000031648"/>
<protein>
    <recommendedName>
        <fullName evidence="1">BRWD/PHIP N-terminal domain-containing protein</fullName>
    </recommendedName>
</protein>